<proteinExistence type="predicted"/>
<keyword evidence="3" id="KW-0067">ATP-binding</keyword>
<evidence type="ECO:0000313" key="3">
    <source>
        <dbReference type="EMBL" id="RBQ20824.1"/>
    </source>
</evidence>
<dbReference type="EMBL" id="QMEY01000002">
    <property type="protein sequence ID" value="RBQ20824.1"/>
    <property type="molecule type" value="Genomic_DNA"/>
</dbReference>
<dbReference type="PANTHER" id="PTHR35526">
    <property type="entry name" value="ANTI-SIGMA-F FACTOR RSBW-RELATED"/>
    <property type="match status" value="1"/>
</dbReference>
<dbReference type="SUPFAM" id="SSF55874">
    <property type="entry name" value="ATPase domain of HSP90 chaperone/DNA topoisomerase II/histidine kinase"/>
    <property type="match status" value="1"/>
</dbReference>
<dbReference type="AlphaFoldDB" id="A0A366M5F3"/>
<organism evidence="3 4">
    <name type="scientific">Spongiactinospora rosea</name>
    <dbReference type="NCBI Taxonomy" id="2248750"/>
    <lineage>
        <taxon>Bacteria</taxon>
        <taxon>Bacillati</taxon>
        <taxon>Actinomycetota</taxon>
        <taxon>Actinomycetes</taxon>
        <taxon>Streptosporangiales</taxon>
        <taxon>Streptosporangiaceae</taxon>
        <taxon>Spongiactinospora</taxon>
    </lineage>
</organism>
<dbReference type="OrthoDB" id="3425746at2"/>
<keyword evidence="1" id="KW-0723">Serine/threonine-protein kinase</keyword>
<dbReference type="GO" id="GO:0004674">
    <property type="term" value="F:protein serine/threonine kinase activity"/>
    <property type="evidence" value="ECO:0007669"/>
    <property type="project" value="UniProtKB-KW"/>
</dbReference>
<dbReference type="Pfam" id="PF13581">
    <property type="entry name" value="HATPase_c_2"/>
    <property type="match status" value="1"/>
</dbReference>
<keyword evidence="1" id="KW-0418">Kinase</keyword>
<dbReference type="InterPro" id="IPR050267">
    <property type="entry name" value="Anti-sigma-factor_SerPK"/>
</dbReference>
<dbReference type="RefSeq" id="WP_113979781.1">
    <property type="nucleotide sequence ID" value="NZ_QMEY01000002.1"/>
</dbReference>
<keyword evidence="3" id="KW-0547">Nucleotide-binding</keyword>
<comment type="caution">
    <text evidence="3">The sequence shown here is derived from an EMBL/GenBank/DDBJ whole genome shotgun (WGS) entry which is preliminary data.</text>
</comment>
<feature type="domain" description="Histidine kinase/HSP90-like ATPase" evidence="2">
    <location>
        <begin position="22"/>
        <end position="135"/>
    </location>
</feature>
<dbReference type="Proteomes" id="UP000253303">
    <property type="component" value="Unassembled WGS sequence"/>
</dbReference>
<dbReference type="CDD" id="cd16936">
    <property type="entry name" value="HATPase_RsbW-like"/>
    <property type="match status" value="1"/>
</dbReference>
<dbReference type="InterPro" id="IPR036890">
    <property type="entry name" value="HATPase_C_sf"/>
</dbReference>
<sequence length="145" mass="16113">MTISPQLDINAYNDVIWTVCTFPGTQDQIANARRVVSALWERHQDLDGLILDDLLLLVSELVSNAIRHTRSGQGGRVTLVIVALDSWTHVEVIDDGSPHIPRVMESDESTMGGRGLAIVDHIASRWGHYQDLPSRRAVWFEMGAA</sequence>
<dbReference type="Gene3D" id="3.30.565.10">
    <property type="entry name" value="Histidine kinase-like ATPase, C-terminal domain"/>
    <property type="match status" value="1"/>
</dbReference>
<gene>
    <name evidence="3" type="ORF">DP939_07035</name>
</gene>
<dbReference type="PANTHER" id="PTHR35526:SF3">
    <property type="entry name" value="ANTI-SIGMA-F FACTOR RSBW"/>
    <property type="match status" value="1"/>
</dbReference>
<keyword evidence="4" id="KW-1185">Reference proteome</keyword>
<name>A0A366M5F3_9ACTN</name>
<reference evidence="3 4" key="1">
    <citation type="submission" date="2018-06" db="EMBL/GenBank/DDBJ databases">
        <title>Sphaerisporangium craniellae sp. nov., isolated from a marine sponge in the South China Sea.</title>
        <authorList>
            <person name="Li L."/>
        </authorList>
    </citation>
    <scope>NUCLEOTIDE SEQUENCE [LARGE SCALE GENOMIC DNA]</scope>
    <source>
        <strain evidence="3 4">LHW63015</strain>
    </source>
</reference>
<evidence type="ECO:0000259" key="2">
    <source>
        <dbReference type="Pfam" id="PF13581"/>
    </source>
</evidence>
<keyword evidence="1" id="KW-0808">Transferase</keyword>
<dbReference type="GO" id="GO:0005524">
    <property type="term" value="F:ATP binding"/>
    <property type="evidence" value="ECO:0007669"/>
    <property type="project" value="UniProtKB-KW"/>
</dbReference>
<accession>A0A366M5F3</accession>
<dbReference type="InterPro" id="IPR003594">
    <property type="entry name" value="HATPase_dom"/>
</dbReference>
<evidence type="ECO:0000256" key="1">
    <source>
        <dbReference type="ARBA" id="ARBA00022527"/>
    </source>
</evidence>
<evidence type="ECO:0000313" key="4">
    <source>
        <dbReference type="Proteomes" id="UP000253303"/>
    </source>
</evidence>
<protein>
    <submittedName>
        <fullName evidence="3">ATP-binding protein</fullName>
    </submittedName>
</protein>